<organism evidence="1 2">
    <name type="scientific">Vespula pensylvanica</name>
    <name type="common">Western yellow jacket</name>
    <name type="synonym">Wasp</name>
    <dbReference type="NCBI Taxonomy" id="30213"/>
    <lineage>
        <taxon>Eukaryota</taxon>
        <taxon>Metazoa</taxon>
        <taxon>Ecdysozoa</taxon>
        <taxon>Arthropoda</taxon>
        <taxon>Hexapoda</taxon>
        <taxon>Insecta</taxon>
        <taxon>Pterygota</taxon>
        <taxon>Neoptera</taxon>
        <taxon>Endopterygota</taxon>
        <taxon>Hymenoptera</taxon>
        <taxon>Apocrita</taxon>
        <taxon>Aculeata</taxon>
        <taxon>Vespoidea</taxon>
        <taxon>Vespidae</taxon>
        <taxon>Vespinae</taxon>
        <taxon>Vespula</taxon>
    </lineage>
</organism>
<reference evidence="1" key="1">
    <citation type="journal article" date="2020" name="G3 (Bethesda)">
        <title>High-Quality Assemblies for Three Invasive Social Wasps from the &lt;i&gt;Vespula&lt;/i&gt; Genus.</title>
        <authorList>
            <person name="Harrop T.W.R."/>
            <person name="Guhlin J."/>
            <person name="McLaughlin G.M."/>
            <person name="Permina E."/>
            <person name="Stockwell P."/>
            <person name="Gilligan J."/>
            <person name="Le Lec M.F."/>
            <person name="Gruber M.A.M."/>
            <person name="Quinn O."/>
            <person name="Lovegrove M."/>
            <person name="Duncan E.J."/>
            <person name="Remnant E.J."/>
            <person name="Van Eeckhoven J."/>
            <person name="Graham B."/>
            <person name="Knapp R.A."/>
            <person name="Langford K.W."/>
            <person name="Kronenberg Z."/>
            <person name="Press M.O."/>
            <person name="Eacker S.M."/>
            <person name="Wilson-Rankin E.E."/>
            <person name="Purcell J."/>
            <person name="Lester P.J."/>
            <person name="Dearden P.K."/>
        </authorList>
    </citation>
    <scope>NUCLEOTIDE SEQUENCE</scope>
    <source>
        <strain evidence="1">Volc-1</strain>
    </source>
</reference>
<accession>A0A834U7W9</accession>
<sequence length="399" mass="45124">MATKSSLHFVVGHINRVLSINSAEIVFMLDGKLQKVYLKKEKYFHNGRLIPQDESLFRYVKCGMKVKFSCRILRQQKCLYGWIALMCWPMEQTLGLSVSLKVGMQYISGRIFTLDEKHGVLVTNDITGKEYKVYFLTSNFFYHGKKLDLSQSSLNEISLTDVIFFDAVPCIPEENEYNCEWYATCVFKGKRPNVNNIVPEPLIDDLGTEEILQVIENCFINPSSMFLIGKGILLNTINNDFGLILGEFQYNIFKEILFHKNNTYVFKMCLDKYGLPDILKRGDRMKFVAIGAPPGFFVEWIAIQVSVCDAGEYKSLKYDAFLSRTSARLAKKKKTTTIATATATATATTITTTATATATAIARKTIQDITRNDVTRIEVGDPWSRSDITNSFAASRPPP</sequence>
<comment type="caution">
    <text evidence="1">The sequence shown here is derived from an EMBL/GenBank/DDBJ whole genome shotgun (WGS) entry which is preliminary data.</text>
</comment>
<gene>
    <name evidence="1" type="ORF">H0235_010710</name>
</gene>
<name>A0A834U7W9_VESPE</name>
<evidence type="ECO:0000313" key="1">
    <source>
        <dbReference type="EMBL" id="KAF7420413.1"/>
    </source>
</evidence>
<proteinExistence type="predicted"/>
<dbReference type="EMBL" id="JACSDY010000009">
    <property type="protein sequence ID" value="KAF7420413.1"/>
    <property type="molecule type" value="Genomic_DNA"/>
</dbReference>
<dbReference type="AlphaFoldDB" id="A0A834U7W9"/>
<dbReference type="Proteomes" id="UP000600918">
    <property type="component" value="Unassembled WGS sequence"/>
</dbReference>
<protein>
    <submittedName>
        <fullName evidence="1">Uncharacterized protein</fullName>
    </submittedName>
</protein>
<evidence type="ECO:0000313" key="2">
    <source>
        <dbReference type="Proteomes" id="UP000600918"/>
    </source>
</evidence>
<keyword evidence="2" id="KW-1185">Reference proteome</keyword>